<dbReference type="InterPro" id="IPR003661">
    <property type="entry name" value="HisK_dim/P_dom"/>
</dbReference>
<dbReference type="Gene3D" id="6.10.250.690">
    <property type="match status" value="1"/>
</dbReference>
<dbReference type="Pfam" id="PF00072">
    <property type="entry name" value="Response_reg"/>
    <property type="match status" value="1"/>
</dbReference>
<keyword evidence="3 4" id="KW-0597">Phosphoprotein</keyword>
<dbReference type="SUPFAM" id="SSF52172">
    <property type="entry name" value="CheY-like"/>
    <property type="match status" value="1"/>
</dbReference>
<dbReference type="EC" id="2.7.13.3" evidence="2"/>
<evidence type="ECO:0000313" key="7">
    <source>
        <dbReference type="EMBL" id="TFW21174.1"/>
    </source>
</evidence>
<dbReference type="SMART" id="SM00387">
    <property type="entry name" value="HATPase_c"/>
    <property type="match status" value="1"/>
</dbReference>
<dbReference type="InterPro" id="IPR036890">
    <property type="entry name" value="HATPase_C_sf"/>
</dbReference>
<dbReference type="RefSeq" id="WP_135202107.1">
    <property type="nucleotide sequence ID" value="NZ_SPVG01000140.1"/>
</dbReference>
<dbReference type="OrthoDB" id="9812260at2"/>
<feature type="domain" description="Histidine kinase" evidence="5">
    <location>
        <begin position="167"/>
        <end position="400"/>
    </location>
</feature>
<dbReference type="PRINTS" id="PR00344">
    <property type="entry name" value="BCTRLSENSOR"/>
</dbReference>
<feature type="domain" description="Response regulatory" evidence="6">
    <location>
        <begin position="13"/>
        <end position="129"/>
    </location>
</feature>
<organism evidence="7 8">
    <name type="scientific">Duganella callida</name>
    <dbReference type="NCBI Taxonomy" id="2561932"/>
    <lineage>
        <taxon>Bacteria</taxon>
        <taxon>Pseudomonadati</taxon>
        <taxon>Pseudomonadota</taxon>
        <taxon>Betaproteobacteria</taxon>
        <taxon>Burkholderiales</taxon>
        <taxon>Oxalobacteraceae</taxon>
        <taxon>Telluria group</taxon>
        <taxon>Duganella</taxon>
    </lineage>
</organism>
<evidence type="ECO:0000256" key="2">
    <source>
        <dbReference type="ARBA" id="ARBA00012438"/>
    </source>
</evidence>
<dbReference type="GO" id="GO:0000155">
    <property type="term" value="F:phosphorelay sensor kinase activity"/>
    <property type="evidence" value="ECO:0007669"/>
    <property type="project" value="InterPro"/>
</dbReference>
<dbReference type="PROSITE" id="PS50110">
    <property type="entry name" value="RESPONSE_REGULATORY"/>
    <property type="match status" value="1"/>
</dbReference>
<dbReference type="InterPro" id="IPR001789">
    <property type="entry name" value="Sig_transdc_resp-reg_receiver"/>
</dbReference>
<dbReference type="Gene3D" id="3.40.50.2300">
    <property type="match status" value="1"/>
</dbReference>
<keyword evidence="7" id="KW-0808">Transferase</keyword>
<dbReference type="AlphaFoldDB" id="A0A4Y9SEA1"/>
<dbReference type="SMART" id="SM00448">
    <property type="entry name" value="REC"/>
    <property type="match status" value="1"/>
</dbReference>
<sequence length="403" mass="43714">MNQSEIPVVPMSTILIVDDSPSYLAALLDRLERHGFLIVLAQTAAEGLMRAEFAEPDLILLDVVMPDIDGFEACRRLKAGTKTKDVPVIFMTGLTDPKQKVTGFDAGGVDYITKPFQIEEVLARINTHLALRRAHRELQDMIATLARAREDLVRNEKLAGLGALVAGIAHELNTPIGNSLMASTTFEAQTEEITRHLRGDGGITRKEFEAYIENARMSVEILSRNLHRAADIVTNFKQVAVDQTSSQRRSFLLDEVVAGNLLTLQPTIKRTPFVIQQRVPADLMMESYPGPLGQVLTNLINNAILHGYEGRGEGMILVAASLSAQGWVTLSVEDHGVGIARDALPRIFDPFFTTKMGVGGSGLGLNIVHNIVTGILGGSITVSSEVGGGSRFTLTLPMSAPVR</sequence>
<comment type="caution">
    <text evidence="7">The sequence shown here is derived from an EMBL/GenBank/DDBJ whole genome shotgun (WGS) entry which is preliminary data.</text>
</comment>
<keyword evidence="8" id="KW-1185">Reference proteome</keyword>
<dbReference type="Gene3D" id="1.10.287.130">
    <property type="match status" value="1"/>
</dbReference>
<dbReference type="Pfam" id="PF02518">
    <property type="entry name" value="HATPase_c"/>
    <property type="match status" value="1"/>
</dbReference>
<dbReference type="CDD" id="cd00082">
    <property type="entry name" value="HisKA"/>
    <property type="match status" value="1"/>
</dbReference>
<evidence type="ECO:0000313" key="8">
    <source>
        <dbReference type="Proteomes" id="UP000297729"/>
    </source>
</evidence>
<name>A0A4Y9SEA1_9BURK</name>
<dbReference type="InterPro" id="IPR004358">
    <property type="entry name" value="Sig_transdc_His_kin-like_C"/>
</dbReference>
<evidence type="ECO:0000259" key="6">
    <source>
        <dbReference type="PROSITE" id="PS50110"/>
    </source>
</evidence>
<dbReference type="SUPFAM" id="SSF55874">
    <property type="entry name" value="ATPase domain of HSP90 chaperone/DNA topoisomerase II/histidine kinase"/>
    <property type="match status" value="1"/>
</dbReference>
<keyword evidence="7" id="KW-0418">Kinase</keyword>
<gene>
    <name evidence="7" type="ORF">E4L98_13685</name>
</gene>
<evidence type="ECO:0000259" key="5">
    <source>
        <dbReference type="PROSITE" id="PS50109"/>
    </source>
</evidence>
<dbReference type="PANTHER" id="PTHR43547:SF2">
    <property type="entry name" value="HYBRID SIGNAL TRANSDUCTION HISTIDINE KINASE C"/>
    <property type="match status" value="1"/>
</dbReference>
<dbReference type="CDD" id="cd00075">
    <property type="entry name" value="HATPase"/>
    <property type="match status" value="1"/>
</dbReference>
<evidence type="ECO:0000256" key="3">
    <source>
        <dbReference type="ARBA" id="ARBA00022553"/>
    </source>
</evidence>
<dbReference type="CDD" id="cd19920">
    <property type="entry name" value="REC_PA4781-like"/>
    <property type="match status" value="1"/>
</dbReference>
<dbReference type="PANTHER" id="PTHR43547">
    <property type="entry name" value="TWO-COMPONENT HISTIDINE KINASE"/>
    <property type="match status" value="1"/>
</dbReference>
<dbReference type="Proteomes" id="UP000297729">
    <property type="component" value="Unassembled WGS sequence"/>
</dbReference>
<evidence type="ECO:0000256" key="1">
    <source>
        <dbReference type="ARBA" id="ARBA00000085"/>
    </source>
</evidence>
<accession>A0A4Y9SEA1</accession>
<protein>
    <recommendedName>
        <fullName evidence="2">histidine kinase</fullName>
        <ecNumber evidence="2">2.7.13.3</ecNumber>
    </recommendedName>
</protein>
<dbReference type="EMBL" id="SPVG01000140">
    <property type="protein sequence ID" value="TFW21174.1"/>
    <property type="molecule type" value="Genomic_DNA"/>
</dbReference>
<dbReference type="InterPro" id="IPR011006">
    <property type="entry name" value="CheY-like_superfamily"/>
</dbReference>
<proteinExistence type="predicted"/>
<reference evidence="7 8" key="1">
    <citation type="submission" date="2019-03" db="EMBL/GenBank/DDBJ databases">
        <title>Draft Genome Sequence of Duganella callidus sp. nov., a Novel Duganella Species Isolated from Cultivated Soil.</title>
        <authorList>
            <person name="Raths R."/>
            <person name="Peta V."/>
            <person name="Bucking H."/>
        </authorList>
    </citation>
    <scope>NUCLEOTIDE SEQUENCE [LARGE SCALE GENOMIC DNA]</scope>
    <source>
        <strain evidence="7 8">DN04</strain>
    </source>
</reference>
<dbReference type="InterPro" id="IPR005467">
    <property type="entry name" value="His_kinase_dom"/>
</dbReference>
<comment type="catalytic activity">
    <reaction evidence="1">
        <text>ATP + protein L-histidine = ADP + protein N-phospho-L-histidine.</text>
        <dbReference type="EC" id="2.7.13.3"/>
    </reaction>
</comment>
<feature type="modified residue" description="4-aspartylphosphate" evidence="4">
    <location>
        <position position="62"/>
    </location>
</feature>
<dbReference type="Gene3D" id="3.30.565.10">
    <property type="entry name" value="Histidine kinase-like ATPase, C-terminal domain"/>
    <property type="match status" value="1"/>
</dbReference>
<dbReference type="InterPro" id="IPR003594">
    <property type="entry name" value="HATPase_dom"/>
</dbReference>
<dbReference type="PROSITE" id="PS50109">
    <property type="entry name" value="HIS_KIN"/>
    <property type="match status" value="1"/>
</dbReference>
<evidence type="ECO:0000256" key="4">
    <source>
        <dbReference type="PROSITE-ProRule" id="PRU00169"/>
    </source>
</evidence>